<reference evidence="2" key="1">
    <citation type="submission" date="2012-06" db="EMBL/GenBank/DDBJ databases">
        <title>Complete sequence of chromosome of Desulfomonile tiedjei DSM 6799.</title>
        <authorList>
            <person name="Lucas S."/>
            <person name="Copeland A."/>
            <person name="Lapidus A."/>
            <person name="Glavina del Rio T."/>
            <person name="Dalin E."/>
            <person name="Tice H."/>
            <person name="Bruce D."/>
            <person name="Goodwin L."/>
            <person name="Pitluck S."/>
            <person name="Peters L."/>
            <person name="Ovchinnikova G."/>
            <person name="Zeytun A."/>
            <person name="Lu M."/>
            <person name="Kyrpides N."/>
            <person name="Mavromatis K."/>
            <person name="Ivanova N."/>
            <person name="Brettin T."/>
            <person name="Detter J.C."/>
            <person name="Han C."/>
            <person name="Larimer F."/>
            <person name="Land M."/>
            <person name="Hauser L."/>
            <person name="Markowitz V."/>
            <person name="Cheng J.-F."/>
            <person name="Hugenholtz P."/>
            <person name="Woyke T."/>
            <person name="Wu D."/>
            <person name="Spring S."/>
            <person name="Schroeder M."/>
            <person name="Brambilla E."/>
            <person name="Klenk H.-P."/>
            <person name="Eisen J.A."/>
        </authorList>
    </citation>
    <scope>NUCLEOTIDE SEQUENCE [LARGE SCALE GENOMIC DNA]</scope>
    <source>
        <strain evidence="2">ATCC 49306 / DSM 6799 / DCB-1</strain>
    </source>
</reference>
<evidence type="ECO:0000313" key="2">
    <source>
        <dbReference type="Proteomes" id="UP000006055"/>
    </source>
</evidence>
<evidence type="ECO:0000313" key="1">
    <source>
        <dbReference type="EMBL" id="AFM23597.1"/>
    </source>
</evidence>
<protein>
    <submittedName>
        <fullName evidence="1">Uncharacterized protein</fullName>
    </submittedName>
</protein>
<keyword evidence="2" id="KW-1185">Reference proteome</keyword>
<dbReference type="KEGG" id="dti:Desti_0875"/>
<organism evidence="1 2">
    <name type="scientific">Desulfomonile tiedjei (strain ATCC 49306 / DSM 6799 / DCB-1)</name>
    <dbReference type="NCBI Taxonomy" id="706587"/>
    <lineage>
        <taxon>Bacteria</taxon>
        <taxon>Pseudomonadati</taxon>
        <taxon>Thermodesulfobacteriota</taxon>
        <taxon>Desulfomonilia</taxon>
        <taxon>Desulfomonilales</taxon>
        <taxon>Desulfomonilaceae</taxon>
        <taxon>Desulfomonile</taxon>
    </lineage>
</organism>
<dbReference type="AlphaFoldDB" id="I4C206"/>
<name>I4C206_DESTA</name>
<sequence length="49" mass="5627">MLLAQCKISKCVGRTLCLQDFYFNAAFVLRSNILHSRNRILARDAVRSL</sequence>
<proteinExistence type="predicted"/>
<dbReference type="EMBL" id="CP003360">
    <property type="protein sequence ID" value="AFM23597.1"/>
    <property type="molecule type" value="Genomic_DNA"/>
</dbReference>
<dbReference type="HOGENOM" id="CLU_3134943_0_0_7"/>
<dbReference type="Proteomes" id="UP000006055">
    <property type="component" value="Chromosome"/>
</dbReference>
<gene>
    <name evidence="1" type="ordered locus">Desti_0875</name>
</gene>
<accession>I4C206</accession>